<reference evidence="18" key="1">
    <citation type="submission" date="2006-07" db="EMBL/GenBank/DDBJ databases">
        <title>Complete sequence of Thiomicrospira crunogena XCL-2.</title>
        <authorList>
            <consortium name="US DOE Joint Genome Institute"/>
            <person name="Copeland A."/>
            <person name="Lucas S."/>
            <person name="Lapidus A."/>
            <person name="Barry K."/>
            <person name="Detter J.C."/>
            <person name="Glavina del Rio T."/>
            <person name="Hammon N."/>
            <person name="Israni S."/>
            <person name="Dalin E."/>
            <person name="Tice H."/>
            <person name="Pitluck S."/>
            <person name="Chain P."/>
            <person name="Malfatti S."/>
            <person name="Shin M."/>
            <person name="Vergez L."/>
            <person name="Schmutz J."/>
            <person name="Larimer F."/>
            <person name="Land M."/>
            <person name="Hauser L."/>
            <person name="Kyrpides N."/>
            <person name="Lykidis A."/>
            <person name="Scott K.M."/>
            <person name="Sievert S."/>
            <person name="Kerfeld C."/>
            <person name="Freyermuth S."/>
            <person name="Dobrinski K."/>
            <person name="Boller A."/>
            <person name="Fitzpatrick K."/>
            <person name="Thoma P."/>
            <person name="Moore J."/>
            <person name="Richardson P."/>
        </authorList>
    </citation>
    <scope>NUCLEOTIDE SEQUENCE</scope>
    <source>
        <strain evidence="18">XCL-2</strain>
    </source>
</reference>
<evidence type="ECO:0000256" key="7">
    <source>
        <dbReference type="ARBA" id="ARBA00023004"/>
    </source>
</evidence>
<keyword evidence="7" id="KW-0408">Iron</keyword>
<dbReference type="KEGG" id="tcx:Tcr_2064"/>
<accession>Q31DW9</accession>
<evidence type="ECO:0000256" key="15">
    <source>
        <dbReference type="SAM" id="SignalP"/>
    </source>
</evidence>
<keyword evidence="4" id="KW-0410">Iron transport</keyword>
<dbReference type="OrthoDB" id="7051185at2"/>
<comment type="similarity">
    <text evidence="12 14">Belongs to the TonB-dependent receptor family.</text>
</comment>
<keyword evidence="5 12" id="KW-0812">Transmembrane</keyword>
<evidence type="ECO:0000256" key="8">
    <source>
        <dbReference type="ARBA" id="ARBA00023065"/>
    </source>
</evidence>
<dbReference type="STRING" id="317025.Tcr_2064"/>
<name>Q31DW9_HYDCU</name>
<protein>
    <submittedName>
        <fullName evidence="18">TonB-dependent receptor</fullName>
    </submittedName>
</protein>
<dbReference type="Gene3D" id="2.40.170.20">
    <property type="entry name" value="TonB-dependent receptor, beta-barrel domain"/>
    <property type="match status" value="1"/>
</dbReference>
<dbReference type="HOGENOM" id="CLU_008287_15_2_6"/>
<keyword evidence="11 12" id="KW-0998">Cell outer membrane</keyword>
<dbReference type="SUPFAM" id="SSF56935">
    <property type="entry name" value="Porins"/>
    <property type="match status" value="1"/>
</dbReference>
<dbReference type="Pfam" id="PF07715">
    <property type="entry name" value="Plug"/>
    <property type="match status" value="1"/>
</dbReference>
<dbReference type="EMBL" id="CP000109">
    <property type="protein sequence ID" value="ABB42654.1"/>
    <property type="molecule type" value="Genomic_DNA"/>
</dbReference>
<evidence type="ECO:0000256" key="6">
    <source>
        <dbReference type="ARBA" id="ARBA00022729"/>
    </source>
</evidence>
<feature type="domain" description="TonB-dependent receptor-like beta-barrel" evidence="16">
    <location>
        <begin position="240"/>
        <end position="657"/>
    </location>
</feature>
<dbReference type="InterPro" id="IPR036942">
    <property type="entry name" value="Beta-barrel_TonB_sf"/>
</dbReference>
<evidence type="ECO:0000256" key="12">
    <source>
        <dbReference type="PROSITE-ProRule" id="PRU01360"/>
    </source>
</evidence>
<keyword evidence="6 15" id="KW-0732">Signal</keyword>
<keyword evidence="3 12" id="KW-1134">Transmembrane beta strand</keyword>
<evidence type="ECO:0000256" key="2">
    <source>
        <dbReference type="ARBA" id="ARBA00022448"/>
    </source>
</evidence>
<dbReference type="PROSITE" id="PS52016">
    <property type="entry name" value="TONB_DEPENDENT_REC_3"/>
    <property type="match status" value="1"/>
</dbReference>
<dbReference type="Pfam" id="PF00593">
    <property type="entry name" value="TonB_dep_Rec_b-barrel"/>
    <property type="match status" value="1"/>
</dbReference>
<gene>
    <name evidence="18" type="ordered locus">Tcr_2064</name>
</gene>
<feature type="signal peptide" evidence="15">
    <location>
        <begin position="1"/>
        <end position="30"/>
    </location>
</feature>
<evidence type="ECO:0000259" key="17">
    <source>
        <dbReference type="Pfam" id="PF07715"/>
    </source>
</evidence>
<evidence type="ECO:0000256" key="9">
    <source>
        <dbReference type="ARBA" id="ARBA00023077"/>
    </source>
</evidence>
<evidence type="ECO:0000256" key="11">
    <source>
        <dbReference type="ARBA" id="ARBA00023237"/>
    </source>
</evidence>
<feature type="short sequence motif" description="TonB C-terminal box" evidence="13">
    <location>
        <begin position="680"/>
        <end position="697"/>
    </location>
</feature>
<evidence type="ECO:0000256" key="4">
    <source>
        <dbReference type="ARBA" id="ARBA00022496"/>
    </source>
</evidence>
<dbReference type="InterPro" id="IPR039426">
    <property type="entry name" value="TonB-dep_rcpt-like"/>
</dbReference>
<keyword evidence="18" id="KW-0675">Receptor</keyword>
<feature type="domain" description="TonB-dependent receptor plug" evidence="17">
    <location>
        <begin position="50"/>
        <end position="156"/>
    </location>
</feature>
<dbReference type="InterPro" id="IPR012910">
    <property type="entry name" value="Plug_dom"/>
</dbReference>
<evidence type="ECO:0000256" key="14">
    <source>
        <dbReference type="RuleBase" id="RU003357"/>
    </source>
</evidence>
<evidence type="ECO:0000256" key="3">
    <source>
        <dbReference type="ARBA" id="ARBA00022452"/>
    </source>
</evidence>
<evidence type="ECO:0000256" key="10">
    <source>
        <dbReference type="ARBA" id="ARBA00023136"/>
    </source>
</evidence>
<sequence length="697" mass="78417">MTPKTPFKPLAYLSASALLLSLLHSPFALSDDTVVLAPVKVEADLRQSEAEDMPVSITVIDSAELQDAGATHTDDVLLSAPNVNVSNQNARIKHIQVRGMGERDEYTGAPNASVGLAVDDIDFSGLGGIGSLFDVQQVEILRGPQNTRYGQSAIGGLINIKSNDPTPFHESLIETSIGQYGHKELGLMTSGPMSDKKDATQYRIAVFKHQSDGFYNNATLNRKDTNAKDELTLRGKLRIFATDNTTVDLTLLHADFNDGYDAWSRDNTFTTRSNQPGKDDQLSNAAAMKVTYEGNTAYNVISTTSLSNTDALYNYDGDWLAKPEQFYENQKHRRHISQDVRFQSKESARIFNDSTDWLVGAYYSNMDESNYTDNYYAGWTELIDSDFNHQKLAAYSQLDQHVSSKQTMTYGLRLEHNQQTFKQTKKTYSDQTLTDDFSPDETLWGGSIHYKYRYNPNHMAFAGVTRGYKAGGFNAGSGSSTNVTYDAETLLDYEIGLKSNYLNNRLQTATTLFYMDRSNPQFDGYSYDSAGEWIFYKENLDAAQNYGLETSFDWQATYAWQFFGSLGLLFTEVEGIPQNSSFTMSGRDQAHAPNYQFHLGTQYRAANGFFARTEVRGMDSYYFDNVNNGKTGAYQIINARIGYEAKDWEVYAWGNNLTDERYATRGFKFDHYDGDGVQEYIRLGDPRQFGATLRVHF</sequence>
<evidence type="ECO:0000256" key="5">
    <source>
        <dbReference type="ARBA" id="ARBA00022692"/>
    </source>
</evidence>
<comment type="subcellular location">
    <subcellularLocation>
        <location evidence="1 12">Cell outer membrane</location>
        <topology evidence="1 12">Multi-pass membrane protein</topology>
    </subcellularLocation>
</comment>
<keyword evidence="9 14" id="KW-0798">TonB box</keyword>
<dbReference type="eggNOG" id="COG4774">
    <property type="taxonomic scope" value="Bacteria"/>
</dbReference>
<dbReference type="GO" id="GO:0009279">
    <property type="term" value="C:cell outer membrane"/>
    <property type="evidence" value="ECO:0007669"/>
    <property type="project" value="UniProtKB-SubCell"/>
</dbReference>
<evidence type="ECO:0000313" key="18">
    <source>
        <dbReference type="EMBL" id="ABB42654.1"/>
    </source>
</evidence>
<keyword evidence="8" id="KW-0406">Ion transport</keyword>
<evidence type="ECO:0000259" key="16">
    <source>
        <dbReference type="Pfam" id="PF00593"/>
    </source>
</evidence>
<dbReference type="AlphaFoldDB" id="Q31DW9"/>
<dbReference type="InterPro" id="IPR010917">
    <property type="entry name" value="TonB_rcpt_CS"/>
</dbReference>
<keyword evidence="2 12" id="KW-0813">Transport</keyword>
<proteinExistence type="inferred from homology"/>
<dbReference type="GO" id="GO:0006826">
    <property type="term" value="P:iron ion transport"/>
    <property type="evidence" value="ECO:0007669"/>
    <property type="project" value="UniProtKB-KW"/>
</dbReference>
<evidence type="ECO:0000256" key="13">
    <source>
        <dbReference type="PROSITE-ProRule" id="PRU10144"/>
    </source>
</evidence>
<dbReference type="PANTHER" id="PTHR32552">
    <property type="entry name" value="FERRICHROME IRON RECEPTOR-RELATED"/>
    <property type="match status" value="1"/>
</dbReference>
<evidence type="ECO:0000256" key="1">
    <source>
        <dbReference type="ARBA" id="ARBA00004571"/>
    </source>
</evidence>
<dbReference type="PANTHER" id="PTHR32552:SF81">
    <property type="entry name" value="TONB-DEPENDENT OUTER MEMBRANE RECEPTOR"/>
    <property type="match status" value="1"/>
</dbReference>
<keyword evidence="10 12" id="KW-0472">Membrane</keyword>
<dbReference type="PROSITE" id="PS01156">
    <property type="entry name" value="TONB_DEPENDENT_REC_2"/>
    <property type="match status" value="1"/>
</dbReference>
<organism evidence="18">
    <name type="scientific">Hydrogenovibrio crunogenus (strain DSM 25203 / XCL-2)</name>
    <name type="common">Thiomicrospira crunogena</name>
    <dbReference type="NCBI Taxonomy" id="317025"/>
    <lineage>
        <taxon>Bacteria</taxon>
        <taxon>Pseudomonadati</taxon>
        <taxon>Pseudomonadota</taxon>
        <taxon>Gammaproteobacteria</taxon>
        <taxon>Thiotrichales</taxon>
        <taxon>Piscirickettsiaceae</taxon>
        <taxon>Hydrogenovibrio</taxon>
    </lineage>
</organism>
<dbReference type="InterPro" id="IPR000531">
    <property type="entry name" value="Beta-barrel_TonB"/>
</dbReference>
<feature type="chain" id="PRO_5004220251" evidence="15">
    <location>
        <begin position="31"/>
        <end position="697"/>
    </location>
</feature>